<dbReference type="InterPro" id="IPR029063">
    <property type="entry name" value="SAM-dependent_MTases_sf"/>
</dbReference>
<reference evidence="3 4" key="1">
    <citation type="submission" date="2016-04" db="EMBL/GenBank/DDBJ databases">
        <title>Chloroflexus islandicus sp. nov., a thermophilic filamentous anoxygenic phototrophic bacterium from geyser Strokkur (Iceland).</title>
        <authorList>
            <person name="Gaisin V.A."/>
            <person name="Kalashnikov A.M."/>
            <person name="Sukhacheva M.V."/>
            <person name="Grouzdev D.S."/>
            <person name="Ivanov T.M."/>
            <person name="Kuznetsov B."/>
            <person name="Gorlenko V.M."/>
        </authorList>
    </citation>
    <scope>NUCLEOTIDE SEQUENCE [LARGE SCALE GENOMIC DNA]</scope>
    <source>
        <strain evidence="4">isl-2</strain>
    </source>
</reference>
<evidence type="ECO:0000313" key="4">
    <source>
        <dbReference type="Proteomes" id="UP000078287"/>
    </source>
</evidence>
<dbReference type="SUPFAM" id="SSF53335">
    <property type="entry name" value="S-adenosyl-L-methionine-dependent methyltransferases"/>
    <property type="match status" value="1"/>
</dbReference>
<dbReference type="STRING" id="1707952.A6A03_05470"/>
<protein>
    <submittedName>
        <fullName evidence="3">Uncharacterized protein</fullName>
    </submittedName>
</protein>
<gene>
    <name evidence="3" type="ORF">A6A03_05470</name>
</gene>
<feature type="domain" description="THUMP-like" evidence="2">
    <location>
        <begin position="317"/>
        <end position="388"/>
    </location>
</feature>
<dbReference type="Pfam" id="PF13649">
    <property type="entry name" value="Methyltransf_25"/>
    <property type="match status" value="1"/>
</dbReference>
<dbReference type="RefSeq" id="WP_066791416.1">
    <property type="nucleotide sequence ID" value="NZ_LWQS01000114.1"/>
</dbReference>
<dbReference type="EMBL" id="LWQS01000114">
    <property type="protein sequence ID" value="OAN37093.1"/>
    <property type="molecule type" value="Genomic_DNA"/>
</dbReference>
<evidence type="ECO:0000259" key="1">
    <source>
        <dbReference type="Pfam" id="PF13649"/>
    </source>
</evidence>
<sequence>MDLDLINWLRSAEGAALLAELAGRNLRESDVLAELNRLRRHLPAERARAAVEQTLLRRKAAAKFPHADRMLFTREALEQASAAPVAAHRAIRLARAGLVADLGCGIGGDTIALAAAGAQVVAVDRDPVRLALALANVAALGLSERVTFLERDLLREPPPPAPALFCDPARRAGDRRVFDPESFQPPLSHVLGWRQQTAALAVKLAPGIDLAYLPIDAEVEFVSLDGELKEAVLWCGPLATANRRATVLGSDGATATMADATAPPPPLSAPLAFLYEPDPAVMRAGLVAALAAELGAAQLAHDIAYLTAPAYRPTPFARAWPVVAWIPFQLKRLRALLRDLDAGPVTVKKRGSPLDTDALARQLSGKGRRALVVVLTQMPSGPIAVVCAEGIGSGE</sequence>
<organism evidence="3 4">
    <name type="scientific">Chloroflexus islandicus</name>
    <dbReference type="NCBI Taxonomy" id="1707952"/>
    <lineage>
        <taxon>Bacteria</taxon>
        <taxon>Bacillati</taxon>
        <taxon>Chloroflexota</taxon>
        <taxon>Chloroflexia</taxon>
        <taxon>Chloroflexales</taxon>
        <taxon>Chloroflexineae</taxon>
        <taxon>Chloroflexaceae</taxon>
        <taxon>Chloroflexus</taxon>
    </lineage>
</organism>
<keyword evidence="4" id="KW-1185">Reference proteome</keyword>
<dbReference type="OrthoDB" id="9810570at2"/>
<dbReference type="PANTHER" id="PTHR14741:SF32">
    <property type="entry name" value="TRIMETHYLGUANOSINE SYNTHASE"/>
    <property type="match status" value="1"/>
</dbReference>
<dbReference type="InterPro" id="IPR041497">
    <property type="entry name" value="Thump-like"/>
</dbReference>
<proteinExistence type="predicted"/>
<dbReference type="InterPro" id="IPR041698">
    <property type="entry name" value="Methyltransf_25"/>
</dbReference>
<feature type="domain" description="Methyltransferase" evidence="1">
    <location>
        <begin position="99"/>
        <end position="158"/>
    </location>
</feature>
<dbReference type="Gene3D" id="3.40.50.150">
    <property type="entry name" value="Vaccinia Virus protein VP39"/>
    <property type="match status" value="1"/>
</dbReference>
<accession>A0A178LSU5</accession>
<evidence type="ECO:0000313" key="3">
    <source>
        <dbReference type="EMBL" id="OAN37093.1"/>
    </source>
</evidence>
<dbReference type="Pfam" id="PF18096">
    <property type="entry name" value="Thump_like"/>
    <property type="match status" value="1"/>
</dbReference>
<dbReference type="PANTHER" id="PTHR14741">
    <property type="entry name" value="S-ADENOSYLMETHIONINE-DEPENDENT METHYLTRANSFERASE RELATED"/>
    <property type="match status" value="1"/>
</dbReference>
<dbReference type="Proteomes" id="UP000078287">
    <property type="component" value="Unassembled WGS sequence"/>
</dbReference>
<dbReference type="AlphaFoldDB" id="A0A178LSU5"/>
<comment type="caution">
    <text evidence="3">The sequence shown here is derived from an EMBL/GenBank/DDBJ whole genome shotgun (WGS) entry which is preliminary data.</text>
</comment>
<evidence type="ECO:0000259" key="2">
    <source>
        <dbReference type="Pfam" id="PF18096"/>
    </source>
</evidence>
<name>A0A178LSU5_9CHLR</name>